<dbReference type="Proteomes" id="UP001289374">
    <property type="component" value="Unassembled WGS sequence"/>
</dbReference>
<dbReference type="Pfam" id="PF13041">
    <property type="entry name" value="PPR_2"/>
    <property type="match status" value="2"/>
</dbReference>
<sequence>MVKMKEEGVQLDLMAYTVLIDGYGRAEFINLSFDTLKSMVDAGYEPSHYTYSVLIKHLSHEKLINGNSARIGLDPGANNGSINIADVWKITEHNTALRLFEKMKQHGCAPNINTYNALISGNCGEERLEETCRLVDHLKQCGMSPTEDICNRLVECCCKMRMYEEAMNLIDGMPKHGLLPHLECYKLLVCGLYMTREMMRRLRQPSIGCFTVVTIMMKWLGRSSNWVGLGEIGTVGSNPPWYKTRQHKLDLVYPLSFFSPQIKKMKKRDSGSKAWIGNARLDGERIFGAAVKECRSGLG</sequence>
<proteinExistence type="inferred from homology"/>
<dbReference type="InterPro" id="IPR002885">
    <property type="entry name" value="PPR_rpt"/>
</dbReference>
<comment type="caution">
    <text evidence="4">The sequence shown here is derived from an EMBL/GenBank/DDBJ whole genome shotgun (WGS) entry which is preliminary data.</text>
</comment>
<organism evidence="4 5">
    <name type="scientific">Sesamum angolense</name>
    <dbReference type="NCBI Taxonomy" id="2727404"/>
    <lineage>
        <taxon>Eukaryota</taxon>
        <taxon>Viridiplantae</taxon>
        <taxon>Streptophyta</taxon>
        <taxon>Embryophyta</taxon>
        <taxon>Tracheophyta</taxon>
        <taxon>Spermatophyta</taxon>
        <taxon>Magnoliopsida</taxon>
        <taxon>eudicotyledons</taxon>
        <taxon>Gunneridae</taxon>
        <taxon>Pentapetalae</taxon>
        <taxon>asterids</taxon>
        <taxon>lamiids</taxon>
        <taxon>Lamiales</taxon>
        <taxon>Pedaliaceae</taxon>
        <taxon>Sesamum</taxon>
    </lineage>
</organism>
<feature type="repeat" description="PPR" evidence="3">
    <location>
        <begin position="111"/>
        <end position="145"/>
    </location>
</feature>
<evidence type="ECO:0008006" key="6">
    <source>
        <dbReference type="Google" id="ProtNLM"/>
    </source>
</evidence>
<protein>
    <recommendedName>
        <fullName evidence="6">Pentatricopeptide repeat-containing protein</fullName>
    </recommendedName>
</protein>
<reference evidence="4" key="1">
    <citation type="submission" date="2020-06" db="EMBL/GenBank/DDBJ databases">
        <authorList>
            <person name="Li T."/>
            <person name="Hu X."/>
            <person name="Zhang T."/>
            <person name="Song X."/>
            <person name="Zhang H."/>
            <person name="Dai N."/>
            <person name="Sheng W."/>
            <person name="Hou X."/>
            <person name="Wei L."/>
        </authorList>
    </citation>
    <scope>NUCLEOTIDE SEQUENCE</scope>
    <source>
        <strain evidence="4">K16</strain>
        <tissue evidence="4">Leaf</tissue>
    </source>
</reference>
<comment type="similarity">
    <text evidence="1">Belongs to the PPR family. P subfamily.</text>
</comment>
<dbReference type="PANTHER" id="PTHR47447">
    <property type="entry name" value="OS03G0856100 PROTEIN"/>
    <property type="match status" value="1"/>
</dbReference>
<gene>
    <name evidence="4" type="ORF">Sango_1361300</name>
</gene>
<keyword evidence="5" id="KW-1185">Reference proteome</keyword>
<dbReference type="NCBIfam" id="TIGR00756">
    <property type="entry name" value="PPR"/>
    <property type="match status" value="3"/>
</dbReference>
<evidence type="ECO:0000313" key="5">
    <source>
        <dbReference type="Proteomes" id="UP001289374"/>
    </source>
</evidence>
<feature type="repeat" description="PPR" evidence="3">
    <location>
        <begin position="146"/>
        <end position="180"/>
    </location>
</feature>
<dbReference type="PROSITE" id="PS51375">
    <property type="entry name" value="PPR"/>
    <property type="match status" value="3"/>
</dbReference>
<feature type="repeat" description="PPR" evidence="3">
    <location>
        <begin position="12"/>
        <end position="46"/>
    </location>
</feature>
<dbReference type="InterPro" id="IPR011990">
    <property type="entry name" value="TPR-like_helical_dom_sf"/>
</dbReference>
<reference evidence="4" key="2">
    <citation type="journal article" date="2024" name="Plant">
        <title>Genomic evolution and insights into agronomic trait innovations of Sesamum species.</title>
        <authorList>
            <person name="Miao H."/>
            <person name="Wang L."/>
            <person name="Qu L."/>
            <person name="Liu H."/>
            <person name="Sun Y."/>
            <person name="Le M."/>
            <person name="Wang Q."/>
            <person name="Wei S."/>
            <person name="Zheng Y."/>
            <person name="Lin W."/>
            <person name="Duan Y."/>
            <person name="Cao H."/>
            <person name="Xiong S."/>
            <person name="Wang X."/>
            <person name="Wei L."/>
            <person name="Li C."/>
            <person name="Ma Q."/>
            <person name="Ju M."/>
            <person name="Zhao R."/>
            <person name="Li G."/>
            <person name="Mu C."/>
            <person name="Tian Q."/>
            <person name="Mei H."/>
            <person name="Zhang T."/>
            <person name="Gao T."/>
            <person name="Zhang H."/>
        </authorList>
    </citation>
    <scope>NUCLEOTIDE SEQUENCE</scope>
    <source>
        <strain evidence="4">K16</strain>
    </source>
</reference>
<name>A0AAE1WSJ4_9LAMI</name>
<accession>A0AAE1WSJ4</accession>
<dbReference type="Pfam" id="PF01535">
    <property type="entry name" value="PPR"/>
    <property type="match status" value="1"/>
</dbReference>
<dbReference type="Gene3D" id="1.25.40.10">
    <property type="entry name" value="Tetratricopeptide repeat domain"/>
    <property type="match status" value="2"/>
</dbReference>
<dbReference type="AlphaFoldDB" id="A0AAE1WSJ4"/>
<dbReference type="PANTHER" id="PTHR47447:SF17">
    <property type="entry name" value="OS12G0638900 PROTEIN"/>
    <property type="match status" value="1"/>
</dbReference>
<evidence type="ECO:0000256" key="1">
    <source>
        <dbReference type="ARBA" id="ARBA00007626"/>
    </source>
</evidence>
<dbReference type="EMBL" id="JACGWL010000007">
    <property type="protein sequence ID" value="KAK4398858.1"/>
    <property type="molecule type" value="Genomic_DNA"/>
</dbReference>
<evidence type="ECO:0000256" key="3">
    <source>
        <dbReference type="PROSITE-ProRule" id="PRU00708"/>
    </source>
</evidence>
<keyword evidence="2" id="KW-0677">Repeat</keyword>
<evidence type="ECO:0000313" key="4">
    <source>
        <dbReference type="EMBL" id="KAK4398858.1"/>
    </source>
</evidence>
<evidence type="ECO:0000256" key="2">
    <source>
        <dbReference type="ARBA" id="ARBA00022737"/>
    </source>
</evidence>